<dbReference type="KEGG" id="fox:FOXG_19467"/>
<reference evidence="2" key="1">
    <citation type="submission" date="2007-04" db="EMBL/GenBank/DDBJ databases">
        <authorList>
            <consortium name="The Broad Institute Genome Sequencing Platform"/>
            <person name="Birren B."/>
            <person name="Lander E."/>
            <person name="Galagan J."/>
            <person name="Nusbaum C."/>
            <person name="Devon K."/>
            <person name="Ma L.-J."/>
            <person name="Jaffe D."/>
            <person name="Butler J."/>
            <person name="Alvarez P."/>
            <person name="Gnerre S."/>
            <person name="Grabherr M."/>
            <person name="Kleber M."/>
            <person name="Mauceli E."/>
            <person name="Brockman W."/>
            <person name="MacCallum I.A."/>
            <person name="Young S."/>
            <person name="LaButti K."/>
            <person name="DeCaprio D."/>
            <person name="Crawford M."/>
            <person name="Koehrsen M."/>
            <person name="Engels R."/>
            <person name="Montgomery P."/>
            <person name="Pearson M."/>
            <person name="Howarth C."/>
            <person name="Larson L."/>
            <person name="White J."/>
            <person name="O'Leary S."/>
            <person name="Kodira C."/>
            <person name="Zeng Q."/>
            <person name="Yandava C."/>
            <person name="Alvarado L."/>
            <person name="Kistler C."/>
            <person name="Shim W.-B."/>
            <person name="Kang S."/>
            <person name="Woloshuk C."/>
        </authorList>
    </citation>
    <scope>NUCLEOTIDE SEQUENCE</scope>
    <source>
        <strain evidence="2">4287</strain>
    </source>
</reference>
<dbReference type="Proteomes" id="UP000009097">
    <property type="component" value="Unassembled WGS sequence"/>
</dbReference>
<dbReference type="GeneID" id="28960173"/>
<protein>
    <submittedName>
        <fullName evidence="2">Uncharacterized protein</fullName>
    </submittedName>
</protein>
<evidence type="ECO:0000313" key="2">
    <source>
        <dbReference type="EMBL" id="KNB04960.1"/>
    </source>
</evidence>
<dbReference type="AlphaFoldDB" id="A0A0J9V0W6"/>
<feature type="region of interest" description="Disordered" evidence="1">
    <location>
        <begin position="34"/>
        <end position="62"/>
    </location>
</feature>
<sequence length="140" mass="16227">MEIDKQASERAFLSHLLFSRARNHNHSFAGLPLHRAQSPESSSNGIKTRPISTPSRRHSLTNDTPMRRKRFYTQLIEMMAHPVWCFMLDNSTHGSEDVITLGCHRGHMSYIPPRTVRALLTPLLHFPPFWRPKFLTLAKR</sequence>
<name>A0A0J9V0W6_FUSO4</name>
<gene>
    <name evidence="2" type="ORF">FOXG_19467</name>
</gene>
<evidence type="ECO:0000313" key="3">
    <source>
        <dbReference type="Proteomes" id="UP000009097"/>
    </source>
</evidence>
<dbReference type="RefSeq" id="XP_018243005.1">
    <property type="nucleotide sequence ID" value="XM_018399683.1"/>
</dbReference>
<reference evidence="2" key="2">
    <citation type="journal article" date="2010" name="Nature">
        <title>Comparative genomics reveals mobile pathogenicity chromosomes in Fusarium.</title>
        <authorList>
            <person name="Ma L.J."/>
            <person name="van der Does H.C."/>
            <person name="Borkovich K.A."/>
            <person name="Coleman J.J."/>
            <person name="Daboussi M.J."/>
            <person name="Di Pietro A."/>
            <person name="Dufresne M."/>
            <person name="Freitag M."/>
            <person name="Grabherr M."/>
            <person name="Henrissat B."/>
            <person name="Houterman P.M."/>
            <person name="Kang S."/>
            <person name="Shim W.B."/>
            <person name="Woloshuk C."/>
            <person name="Xie X."/>
            <person name="Xu J.R."/>
            <person name="Antoniw J."/>
            <person name="Baker S.E."/>
            <person name="Bluhm B.H."/>
            <person name="Breakspear A."/>
            <person name="Brown D.W."/>
            <person name="Butchko R.A."/>
            <person name="Chapman S."/>
            <person name="Coulson R."/>
            <person name="Coutinho P.M."/>
            <person name="Danchin E.G."/>
            <person name="Diener A."/>
            <person name="Gale L.R."/>
            <person name="Gardiner D.M."/>
            <person name="Goff S."/>
            <person name="Hammond-Kosack K.E."/>
            <person name="Hilburn K."/>
            <person name="Hua-Van A."/>
            <person name="Jonkers W."/>
            <person name="Kazan K."/>
            <person name="Kodira C.D."/>
            <person name="Koehrsen M."/>
            <person name="Kumar L."/>
            <person name="Lee Y.H."/>
            <person name="Li L."/>
            <person name="Manners J.M."/>
            <person name="Miranda-Saavedra D."/>
            <person name="Mukherjee M."/>
            <person name="Park G."/>
            <person name="Park J."/>
            <person name="Park S.Y."/>
            <person name="Proctor R.H."/>
            <person name="Regev A."/>
            <person name="Ruiz-Roldan M.C."/>
            <person name="Sain D."/>
            <person name="Sakthikumar S."/>
            <person name="Sykes S."/>
            <person name="Schwartz D.C."/>
            <person name="Turgeon B.G."/>
            <person name="Wapinski I."/>
            <person name="Yoder O."/>
            <person name="Young S."/>
            <person name="Zeng Q."/>
            <person name="Zhou S."/>
            <person name="Galagan J."/>
            <person name="Cuomo C.A."/>
            <person name="Kistler H.C."/>
            <person name="Rep M."/>
        </authorList>
    </citation>
    <scope>NUCLEOTIDE SEQUENCE [LARGE SCALE GENOMIC DNA]</scope>
    <source>
        <strain evidence="2">4287</strain>
    </source>
</reference>
<organism evidence="2 3">
    <name type="scientific">Fusarium oxysporum f. sp. lycopersici (strain 4287 / CBS 123668 / FGSC 9935 / NRRL 34936)</name>
    <name type="common">Fusarium vascular wilt of tomato</name>
    <dbReference type="NCBI Taxonomy" id="426428"/>
    <lineage>
        <taxon>Eukaryota</taxon>
        <taxon>Fungi</taxon>
        <taxon>Dikarya</taxon>
        <taxon>Ascomycota</taxon>
        <taxon>Pezizomycotina</taxon>
        <taxon>Sordariomycetes</taxon>
        <taxon>Hypocreomycetidae</taxon>
        <taxon>Hypocreales</taxon>
        <taxon>Nectriaceae</taxon>
        <taxon>Fusarium</taxon>
        <taxon>Fusarium oxysporum species complex</taxon>
    </lineage>
</organism>
<evidence type="ECO:0000256" key="1">
    <source>
        <dbReference type="SAM" id="MobiDB-lite"/>
    </source>
</evidence>
<feature type="compositionally biased region" description="Polar residues" evidence="1">
    <location>
        <begin position="38"/>
        <end position="54"/>
    </location>
</feature>
<dbReference type="EMBL" id="DS231702">
    <property type="protein sequence ID" value="KNB04960.1"/>
    <property type="molecule type" value="Genomic_DNA"/>
</dbReference>
<proteinExistence type="predicted"/>
<accession>A0A0J9V0W6</accession>
<dbReference type="VEuPathDB" id="FungiDB:FOXG_19467"/>